<evidence type="ECO:0000256" key="7">
    <source>
        <dbReference type="ARBA" id="ARBA00023136"/>
    </source>
</evidence>
<dbReference type="InterPro" id="IPR050835">
    <property type="entry name" value="ABC_transporter_sub-D"/>
</dbReference>
<evidence type="ECO:0000256" key="6">
    <source>
        <dbReference type="ARBA" id="ARBA00022989"/>
    </source>
</evidence>
<reference evidence="11 12" key="1">
    <citation type="journal article" date="2003" name="Nature">
        <title>Genome divergence in two Prochlorococcus ecotypes reflects oceanic niche differentiation.</title>
        <authorList>
            <person name="Rocap G."/>
            <person name="Larimer F.W."/>
            <person name="Lamerdin J.E."/>
            <person name="Malfatti S."/>
            <person name="Chain P."/>
            <person name="Ahlgren N.A."/>
            <person name="Arellano A."/>
            <person name="Coleman M."/>
            <person name="Hauser L."/>
            <person name="Hess W.R."/>
            <person name="Johnson Z.I."/>
            <person name="Land M.L."/>
            <person name="Lindell D."/>
            <person name="Post A.F."/>
            <person name="Regala W."/>
            <person name="Shah M."/>
            <person name="Shaw S.L."/>
            <person name="Steglich C."/>
            <person name="Sullivan M.B."/>
            <person name="Ting C.S."/>
            <person name="Tolonen A."/>
            <person name="Webb E.A."/>
            <person name="Zinser E.R."/>
            <person name="Chisholm S.W."/>
        </authorList>
    </citation>
    <scope>NUCLEOTIDE SEQUENCE [LARGE SCALE GENOMIC DNA]</scope>
    <source>
        <strain evidence="12">MIT 9313</strain>
    </source>
</reference>
<keyword evidence="2" id="KW-0813">Transport</keyword>
<dbReference type="AlphaFoldDB" id="Q7V5G5"/>
<name>Q7V5G5_PROMM</name>
<dbReference type="PROSITE" id="PS50893">
    <property type="entry name" value="ABC_TRANSPORTER_2"/>
    <property type="match status" value="1"/>
</dbReference>
<dbReference type="SUPFAM" id="SSF90123">
    <property type="entry name" value="ABC transporter transmembrane region"/>
    <property type="match status" value="1"/>
</dbReference>
<evidence type="ECO:0000256" key="3">
    <source>
        <dbReference type="ARBA" id="ARBA00022692"/>
    </source>
</evidence>
<evidence type="ECO:0000313" key="11">
    <source>
        <dbReference type="EMBL" id="CAE21770.1"/>
    </source>
</evidence>
<evidence type="ECO:0000256" key="4">
    <source>
        <dbReference type="ARBA" id="ARBA00022741"/>
    </source>
</evidence>
<accession>Q7V5G5</accession>
<feature type="transmembrane region" description="Helical" evidence="8">
    <location>
        <begin position="39"/>
        <end position="65"/>
    </location>
</feature>
<dbReference type="Proteomes" id="UP000001423">
    <property type="component" value="Chromosome"/>
</dbReference>
<dbReference type="Pfam" id="PF00005">
    <property type="entry name" value="ABC_tran"/>
    <property type="match status" value="1"/>
</dbReference>
<evidence type="ECO:0000259" key="9">
    <source>
        <dbReference type="PROSITE" id="PS50893"/>
    </source>
</evidence>
<evidence type="ECO:0000256" key="8">
    <source>
        <dbReference type="SAM" id="Phobius"/>
    </source>
</evidence>
<dbReference type="InterPro" id="IPR036640">
    <property type="entry name" value="ABC1_TM_sf"/>
</dbReference>
<feature type="transmembrane region" description="Helical" evidence="8">
    <location>
        <begin position="122"/>
        <end position="145"/>
    </location>
</feature>
<dbReference type="Gene3D" id="3.40.50.300">
    <property type="entry name" value="P-loop containing nucleotide triphosphate hydrolases"/>
    <property type="match status" value="1"/>
</dbReference>
<dbReference type="PANTHER" id="PTHR11384">
    <property type="entry name" value="ATP-BINDING CASSETTE, SUB-FAMILY D MEMBER"/>
    <property type="match status" value="1"/>
</dbReference>
<comment type="subcellular location">
    <subcellularLocation>
        <location evidence="1">Cell membrane</location>
        <topology evidence="1">Multi-pass membrane protein</topology>
    </subcellularLocation>
</comment>
<dbReference type="GO" id="GO:0140359">
    <property type="term" value="F:ABC-type transporter activity"/>
    <property type="evidence" value="ECO:0007669"/>
    <property type="project" value="InterPro"/>
</dbReference>
<dbReference type="InterPro" id="IPR011527">
    <property type="entry name" value="ABC1_TM_dom"/>
</dbReference>
<evidence type="ECO:0000313" key="12">
    <source>
        <dbReference type="Proteomes" id="UP000001423"/>
    </source>
</evidence>
<feature type="transmembrane region" description="Helical" evidence="8">
    <location>
        <begin position="91"/>
        <end position="110"/>
    </location>
</feature>
<dbReference type="InterPro" id="IPR003593">
    <property type="entry name" value="AAA+_ATPase"/>
</dbReference>
<feature type="transmembrane region" description="Helical" evidence="8">
    <location>
        <begin position="272"/>
        <end position="293"/>
    </location>
</feature>
<gene>
    <name evidence="11" type="ordered locus">PMT_1595</name>
</gene>
<dbReference type="SUPFAM" id="SSF52540">
    <property type="entry name" value="P-loop containing nucleoside triphosphate hydrolases"/>
    <property type="match status" value="1"/>
</dbReference>
<dbReference type="RefSeq" id="WP_011130962.1">
    <property type="nucleotide sequence ID" value="NC_005071.1"/>
</dbReference>
<dbReference type="CDD" id="cd03223">
    <property type="entry name" value="ABCD_peroxisomal_ALDP"/>
    <property type="match status" value="1"/>
</dbReference>
<evidence type="ECO:0000256" key="2">
    <source>
        <dbReference type="ARBA" id="ARBA00022448"/>
    </source>
</evidence>
<feature type="transmembrane region" description="Helical" evidence="8">
    <location>
        <begin position="363"/>
        <end position="380"/>
    </location>
</feature>
<dbReference type="PROSITE" id="PS50929">
    <property type="entry name" value="ABC_TM1F"/>
    <property type="match status" value="1"/>
</dbReference>
<dbReference type="KEGG" id="pmt:PMT_1595"/>
<keyword evidence="4" id="KW-0547">Nucleotide-binding</keyword>
<dbReference type="GO" id="GO:0005524">
    <property type="term" value="F:ATP binding"/>
    <property type="evidence" value="ECO:0007669"/>
    <property type="project" value="UniProtKB-KW"/>
</dbReference>
<keyword evidence="3 8" id="KW-0812">Transmembrane</keyword>
<feature type="domain" description="ABC transporter" evidence="9">
    <location>
        <begin position="451"/>
        <end position="664"/>
    </location>
</feature>
<dbReference type="InterPro" id="IPR017871">
    <property type="entry name" value="ABC_transporter-like_CS"/>
</dbReference>
<evidence type="ECO:0000259" key="10">
    <source>
        <dbReference type="PROSITE" id="PS50929"/>
    </source>
</evidence>
<dbReference type="PROSITE" id="PS00211">
    <property type="entry name" value="ABC_TRANSPORTER_1"/>
    <property type="match status" value="1"/>
</dbReference>
<organism evidence="11 12">
    <name type="scientific">Prochlorococcus marinus (strain MIT 9313)</name>
    <dbReference type="NCBI Taxonomy" id="74547"/>
    <lineage>
        <taxon>Bacteria</taxon>
        <taxon>Bacillati</taxon>
        <taxon>Cyanobacteriota</taxon>
        <taxon>Cyanophyceae</taxon>
        <taxon>Synechococcales</taxon>
        <taxon>Prochlorococcaceae</taxon>
        <taxon>Prochlorococcus</taxon>
    </lineage>
</organism>
<dbReference type="Pfam" id="PF06472">
    <property type="entry name" value="ABC_membrane_2"/>
    <property type="match status" value="1"/>
</dbReference>
<dbReference type="OrthoDB" id="9810134at2"/>
<dbReference type="GO" id="GO:0005886">
    <property type="term" value="C:plasma membrane"/>
    <property type="evidence" value="ECO:0007669"/>
    <property type="project" value="UniProtKB-SubCell"/>
</dbReference>
<sequence>MTTTTRRQAFQRLSNQLGKFQRLAQPFFLPLDQAKGWQFIGLLVALIFCVGGLVLVALTGLIAVLERFQPILTENYFGGVARTIETIWSSWWGWAFSGLFVIGAGSFFGMRQQLRHKRWLHWLMLAVIVLMLLAVNGINAGIGFIARDLTNALVEREESGFYRILIIYACCFVVALPIRVSQIFFTFKLGIIWRDWLSRSLISDFMSNRAYYTLDPNDEQVTDVDNPDQRITDDTRSFTAQSLQFTIGVFDAILTFSLNILILWGISRTLTFSLFGYATFATAILIVAGRQLVKINFDQLRFEADFRYGLVHIRNNAESIAFYSGEKPEQEETQRRLGSVVKNFNLLIVWQVIIDAMRRSSNYAGNFFPYVIMAVPYFAGEIDYGSFVQAMFAFSMVESSLFFVVNRIDELAQFTAGVSRLEGFQSKVEKISRQSAVVDSPTFSSGNSILIQHADLYPPNGGQQIIDDLSLNVEESEKLLVVGPSGCGKTSLLRMISGLWNPRQGSVQRPASGDLLFIPQKPYMILGSLREQLCYPADEDRFSDDQLKAVLEEVRLLQIVERYPDLDVKQDWPRILSLGEQQRLAFGRLLLNAPRFVVLDEATSALDVKIEKHLYKLLEDRDLAVISVGHRSTLIDFHDSVLELLGNGKWRLLPTATYLLSQDPDLV</sequence>
<feature type="transmembrane region" description="Helical" evidence="8">
    <location>
        <begin position="165"/>
        <end position="187"/>
    </location>
</feature>
<dbReference type="EMBL" id="BX548175">
    <property type="protein sequence ID" value="CAE21770.1"/>
    <property type="molecule type" value="Genomic_DNA"/>
</dbReference>
<keyword evidence="12" id="KW-1185">Reference proteome</keyword>
<evidence type="ECO:0000256" key="1">
    <source>
        <dbReference type="ARBA" id="ARBA00004651"/>
    </source>
</evidence>
<dbReference type="InterPro" id="IPR003439">
    <property type="entry name" value="ABC_transporter-like_ATP-bd"/>
</dbReference>
<feature type="domain" description="ABC transmembrane type-1" evidence="10">
    <location>
        <begin position="126"/>
        <end position="413"/>
    </location>
</feature>
<dbReference type="GO" id="GO:0016887">
    <property type="term" value="F:ATP hydrolysis activity"/>
    <property type="evidence" value="ECO:0007669"/>
    <property type="project" value="InterPro"/>
</dbReference>
<dbReference type="SMART" id="SM00382">
    <property type="entry name" value="AAA"/>
    <property type="match status" value="1"/>
</dbReference>
<dbReference type="InterPro" id="IPR027417">
    <property type="entry name" value="P-loop_NTPase"/>
</dbReference>
<feature type="transmembrane region" description="Helical" evidence="8">
    <location>
        <begin position="245"/>
        <end position="266"/>
    </location>
</feature>
<evidence type="ECO:0000256" key="5">
    <source>
        <dbReference type="ARBA" id="ARBA00022840"/>
    </source>
</evidence>
<keyword evidence="6 8" id="KW-1133">Transmembrane helix</keyword>
<dbReference type="PANTHER" id="PTHR11384:SF59">
    <property type="entry name" value="LYSOSOMAL COBALAMIN TRANSPORTER ABCD4"/>
    <property type="match status" value="1"/>
</dbReference>
<dbReference type="HOGENOM" id="CLU_007587_6_0_3"/>
<dbReference type="eggNOG" id="COG4178">
    <property type="taxonomic scope" value="Bacteria"/>
</dbReference>
<dbReference type="Gene3D" id="1.20.1560.10">
    <property type="entry name" value="ABC transporter type 1, transmembrane domain"/>
    <property type="match status" value="1"/>
</dbReference>
<proteinExistence type="predicted"/>
<keyword evidence="7 8" id="KW-0472">Membrane</keyword>
<protein>
    <submittedName>
        <fullName evidence="11">ABC transporter, ATP binding protein</fullName>
    </submittedName>
</protein>
<keyword evidence="5" id="KW-0067">ATP-binding</keyword>